<feature type="transmembrane region" description="Helical" evidence="1">
    <location>
        <begin position="180"/>
        <end position="201"/>
    </location>
</feature>
<keyword evidence="1" id="KW-1133">Transmembrane helix</keyword>
<gene>
    <name evidence="2" type="ORF">Krac_5665</name>
</gene>
<accession>D6TWK5</accession>
<dbReference type="InParanoid" id="D6TWK5"/>
<sequence>MEHRTTEHAPVELSSQLVTIMTTEHYNLRMALSMNDTEITGRASLFVGAVSSALIALAFVGQVSHLGTAFFVFGLVVLAALVVMGLITFQRVLESSNTQFMYARGINRIRHLYLEYAPQMWPYFILSAHDDVEGTLTDMGVMHSSGWQGLFSLAGMVAMITSVLFGSFVGLLLAAFGLSLATTVSAGIVAFLLSVGLHQLYQWRNWQQLVRDLPARFPSQPGH</sequence>
<dbReference type="EMBL" id="ADVG01000003">
    <property type="protein sequence ID" value="EFH84588.1"/>
    <property type="molecule type" value="Genomic_DNA"/>
</dbReference>
<reference evidence="2 3" key="1">
    <citation type="journal article" date="2011" name="Stand. Genomic Sci.">
        <title>Non-contiguous finished genome sequence and contextual data of the filamentous soil bacterium Ktedonobacter racemifer type strain (SOSP1-21).</title>
        <authorList>
            <person name="Chang Y.J."/>
            <person name="Land M."/>
            <person name="Hauser L."/>
            <person name="Chertkov O."/>
            <person name="Del Rio T.G."/>
            <person name="Nolan M."/>
            <person name="Copeland A."/>
            <person name="Tice H."/>
            <person name="Cheng J.F."/>
            <person name="Lucas S."/>
            <person name="Han C."/>
            <person name="Goodwin L."/>
            <person name="Pitluck S."/>
            <person name="Ivanova N."/>
            <person name="Ovchinikova G."/>
            <person name="Pati A."/>
            <person name="Chen A."/>
            <person name="Palaniappan K."/>
            <person name="Mavromatis K."/>
            <person name="Liolios K."/>
            <person name="Brettin T."/>
            <person name="Fiebig A."/>
            <person name="Rohde M."/>
            <person name="Abt B."/>
            <person name="Goker M."/>
            <person name="Detter J.C."/>
            <person name="Woyke T."/>
            <person name="Bristow J."/>
            <person name="Eisen J.A."/>
            <person name="Markowitz V."/>
            <person name="Hugenholtz P."/>
            <person name="Kyrpides N.C."/>
            <person name="Klenk H.P."/>
            <person name="Lapidus A."/>
        </authorList>
    </citation>
    <scope>NUCLEOTIDE SEQUENCE [LARGE SCALE GENOMIC DNA]</scope>
    <source>
        <strain evidence="3">DSM 44963</strain>
    </source>
</reference>
<comment type="caution">
    <text evidence="2">The sequence shown here is derived from an EMBL/GenBank/DDBJ whole genome shotgun (WGS) entry which is preliminary data.</text>
</comment>
<keyword evidence="1" id="KW-0812">Transmembrane</keyword>
<dbReference type="Proteomes" id="UP000004508">
    <property type="component" value="Unassembled WGS sequence"/>
</dbReference>
<evidence type="ECO:0000313" key="2">
    <source>
        <dbReference type="EMBL" id="EFH84588.1"/>
    </source>
</evidence>
<keyword evidence="1" id="KW-0472">Membrane</keyword>
<evidence type="ECO:0000313" key="3">
    <source>
        <dbReference type="Proteomes" id="UP000004508"/>
    </source>
</evidence>
<dbReference type="eggNOG" id="ENOG5032TCJ">
    <property type="taxonomic scope" value="Bacteria"/>
</dbReference>
<evidence type="ECO:0000256" key="1">
    <source>
        <dbReference type="SAM" id="Phobius"/>
    </source>
</evidence>
<name>D6TWK5_KTERA</name>
<feature type="transmembrane region" description="Helical" evidence="1">
    <location>
        <begin position="39"/>
        <end position="60"/>
    </location>
</feature>
<organism evidence="2 3">
    <name type="scientific">Ktedonobacter racemifer DSM 44963</name>
    <dbReference type="NCBI Taxonomy" id="485913"/>
    <lineage>
        <taxon>Bacteria</taxon>
        <taxon>Bacillati</taxon>
        <taxon>Chloroflexota</taxon>
        <taxon>Ktedonobacteria</taxon>
        <taxon>Ktedonobacterales</taxon>
        <taxon>Ktedonobacteraceae</taxon>
        <taxon>Ktedonobacter</taxon>
    </lineage>
</organism>
<feature type="transmembrane region" description="Helical" evidence="1">
    <location>
        <begin position="66"/>
        <end position="89"/>
    </location>
</feature>
<proteinExistence type="predicted"/>
<dbReference type="RefSeq" id="WP_007916256.1">
    <property type="nucleotide sequence ID" value="NZ_ADVG01000003.1"/>
</dbReference>
<feature type="transmembrane region" description="Helical" evidence="1">
    <location>
        <begin position="149"/>
        <end position="174"/>
    </location>
</feature>
<dbReference type="AlphaFoldDB" id="D6TWK5"/>
<keyword evidence="3" id="KW-1185">Reference proteome</keyword>
<dbReference type="OrthoDB" id="165132at2"/>
<protein>
    <submittedName>
        <fullName evidence="2">Uncharacterized protein</fullName>
    </submittedName>
</protein>